<reference evidence="3" key="1">
    <citation type="submission" date="2020-03" db="EMBL/GenBank/DDBJ databases">
        <title>Castanea mollissima Vanexum genome sequencing.</title>
        <authorList>
            <person name="Staton M."/>
        </authorList>
    </citation>
    <scope>NUCLEOTIDE SEQUENCE</scope>
    <source>
        <tissue evidence="3">Leaf</tissue>
    </source>
</reference>
<proteinExistence type="predicted"/>
<dbReference type="Gene3D" id="1.10.510.10">
    <property type="entry name" value="Transferase(Phosphotransferase) domain 1"/>
    <property type="match status" value="1"/>
</dbReference>
<dbReference type="Pfam" id="PF00069">
    <property type="entry name" value="Pkinase"/>
    <property type="match status" value="1"/>
</dbReference>
<dbReference type="PANTHER" id="PTHR48006">
    <property type="entry name" value="LEUCINE-RICH REPEAT-CONTAINING PROTEIN DDB_G0281931-RELATED"/>
    <property type="match status" value="1"/>
</dbReference>
<dbReference type="Proteomes" id="UP000737018">
    <property type="component" value="Unassembled WGS sequence"/>
</dbReference>
<keyword evidence="4" id="KW-1185">Reference proteome</keyword>
<evidence type="ECO:0000313" key="3">
    <source>
        <dbReference type="EMBL" id="KAF3955205.1"/>
    </source>
</evidence>
<comment type="caution">
    <text evidence="3">The sequence shown here is derived from an EMBL/GenBank/DDBJ whole genome shotgun (WGS) entry which is preliminary data.</text>
</comment>
<evidence type="ECO:0000259" key="2">
    <source>
        <dbReference type="PROSITE" id="PS50011"/>
    </source>
</evidence>
<protein>
    <recommendedName>
        <fullName evidence="2">Protein kinase domain-containing protein</fullName>
    </recommendedName>
</protein>
<dbReference type="OrthoDB" id="75710at2759"/>
<dbReference type="GO" id="GO:0016020">
    <property type="term" value="C:membrane"/>
    <property type="evidence" value="ECO:0007669"/>
    <property type="project" value="UniProtKB-SubCell"/>
</dbReference>
<evidence type="ECO:0000313" key="4">
    <source>
        <dbReference type="Proteomes" id="UP000737018"/>
    </source>
</evidence>
<dbReference type="InterPro" id="IPR051824">
    <property type="entry name" value="LRR_Rcpt-Like_S/T_Kinase"/>
</dbReference>
<gene>
    <name evidence="3" type="ORF">CMV_019544</name>
</gene>
<comment type="subcellular location">
    <subcellularLocation>
        <location evidence="1">Membrane</location>
        <topology evidence="1">Single-pass type I membrane protein</topology>
    </subcellularLocation>
</comment>
<feature type="domain" description="Protein kinase" evidence="2">
    <location>
        <begin position="1"/>
        <end position="162"/>
    </location>
</feature>
<dbReference type="InterPro" id="IPR000719">
    <property type="entry name" value="Prot_kinase_dom"/>
</dbReference>
<dbReference type="PROSITE" id="PS50011">
    <property type="entry name" value="PROTEIN_KINASE_DOM"/>
    <property type="match status" value="1"/>
</dbReference>
<dbReference type="SUPFAM" id="SSF56112">
    <property type="entry name" value="Protein kinase-like (PK-like)"/>
    <property type="match status" value="1"/>
</dbReference>
<dbReference type="InterPro" id="IPR011009">
    <property type="entry name" value="Kinase-like_dom_sf"/>
</dbReference>
<name>A0A8J4QS26_9ROSI</name>
<dbReference type="AlphaFoldDB" id="A0A8J4QS26"/>
<dbReference type="GO" id="GO:0004672">
    <property type="term" value="F:protein kinase activity"/>
    <property type="evidence" value="ECO:0007669"/>
    <property type="project" value="InterPro"/>
</dbReference>
<dbReference type="PANTHER" id="PTHR48006:SF35">
    <property type="entry name" value="LEUCINE-RICH REPEAT PROTEIN KINASE FAMILY PROTEIN"/>
    <property type="match status" value="1"/>
</dbReference>
<organism evidence="3 4">
    <name type="scientific">Castanea mollissima</name>
    <name type="common">Chinese chestnut</name>
    <dbReference type="NCBI Taxonomy" id="60419"/>
    <lineage>
        <taxon>Eukaryota</taxon>
        <taxon>Viridiplantae</taxon>
        <taxon>Streptophyta</taxon>
        <taxon>Embryophyta</taxon>
        <taxon>Tracheophyta</taxon>
        <taxon>Spermatophyta</taxon>
        <taxon>Magnoliopsida</taxon>
        <taxon>eudicotyledons</taxon>
        <taxon>Gunneridae</taxon>
        <taxon>Pentapetalae</taxon>
        <taxon>rosids</taxon>
        <taxon>fabids</taxon>
        <taxon>Fagales</taxon>
        <taxon>Fagaceae</taxon>
        <taxon>Castanea</taxon>
    </lineage>
</organism>
<dbReference type="EMBL" id="JRKL02003452">
    <property type="protein sequence ID" value="KAF3955205.1"/>
    <property type="molecule type" value="Genomic_DNA"/>
</dbReference>
<evidence type="ECO:0000256" key="1">
    <source>
        <dbReference type="ARBA" id="ARBA00004479"/>
    </source>
</evidence>
<dbReference type="GO" id="GO:0005524">
    <property type="term" value="F:ATP binding"/>
    <property type="evidence" value="ECO:0007669"/>
    <property type="project" value="InterPro"/>
</dbReference>
<sequence>MGINIQNIFLDEQGVPKLSTFGLSLTIPEGETHVETDAVVAYPGYAPPEYKATRKLTEKADVYSFGMLLLELLTGEHSYDKIRLRNDRYVCLVVYMHNHAQGHCINEIVDLAMLVGEEGTSLEWQLQGVLDLALRCTDEDPERRPTMVDVTKELRRIERIVP</sequence>
<accession>A0A8J4QS26</accession>